<keyword evidence="18" id="KW-0675">Receptor</keyword>
<keyword evidence="7" id="KW-0408">Iron</keyword>
<dbReference type="RefSeq" id="WP_168451247.1">
    <property type="nucleotide sequence ID" value="NZ_JAAWWK010000005.1"/>
</dbReference>
<gene>
    <name evidence="18" type="ORF">HCU74_15085</name>
</gene>
<keyword evidence="4" id="KW-0410">Iron transport</keyword>
<keyword evidence="19" id="KW-1185">Reference proteome</keyword>
<dbReference type="InterPro" id="IPR012910">
    <property type="entry name" value="Plug_dom"/>
</dbReference>
<evidence type="ECO:0000313" key="19">
    <source>
        <dbReference type="Proteomes" id="UP000765845"/>
    </source>
</evidence>
<accession>A0ABX1GIK1</accession>
<evidence type="ECO:0000256" key="7">
    <source>
        <dbReference type="ARBA" id="ARBA00023004"/>
    </source>
</evidence>
<evidence type="ECO:0000313" key="18">
    <source>
        <dbReference type="EMBL" id="NKI18736.1"/>
    </source>
</evidence>
<dbReference type="Pfam" id="PF07715">
    <property type="entry name" value="Plug"/>
    <property type="match status" value="1"/>
</dbReference>
<feature type="chain" id="PRO_5045539352" evidence="15">
    <location>
        <begin position="27"/>
        <end position="810"/>
    </location>
</feature>
<evidence type="ECO:0000256" key="12">
    <source>
        <dbReference type="PROSITE-ProRule" id="PRU01360"/>
    </source>
</evidence>
<dbReference type="InterPro" id="IPR010917">
    <property type="entry name" value="TonB_rcpt_CS"/>
</dbReference>
<dbReference type="PROSITE" id="PS52016">
    <property type="entry name" value="TONB_DEPENDENT_REC_3"/>
    <property type="match status" value="1"/>
</dbReference>
<evidence type="ECO:0000259" key="16">
    <source>
        <dbReference type="Pfam" id="PF00593"/>
    </source>
</evidence>
<sequence length="810" mass="88289">MLKNHKKRYCSLYLLSAAMTPGTAFSAPVLEEVIVTANKRSENINDVGLSISAVSGERMSEQKLTSLEEISSVVPGLVFSSSASNTPIFTLRGIGFNEQSLGAYPATSMYLDEAPMPFPVLASHAAQDLERVEVLKGPQGILFGQNSTGGAINFISSKPGDEFEAGGEIGIGNYSRSEVNGYVSGPLSDALGGRLSFSSLETGGWQKSASRKDKNGEEEYISGRIILEFYPTDNARYLLNANAWQEDSEPQAQQYVAFNPAIKTDAATGNPPGTLAAIAAQEFSREDNTAADWSADSPPYSKRDFYQLVLRADWDLNDQMTLTALTTYQDFEQEQATDGDGLPLVLFDLAPSTGKIDTWISELRLASVDASMKWVIGANFEQSNTQENQVLRYIDSTNYTDQNAYINSSGIALDQDINTFALFGNVDYSLNDVLTIKIGSRYTDSSNEVESCNYAAANMAGAIDAGDGANVATLFNALGDAFGTTPFTPIGVNDCYTLNENSVPGDAYRDKLNEDNRSWRLGIDYALLDETLLYANISKGFKSGSYPALAAANFFQLNPVTQESVLAYELGFKHALAGNSIQLNGAAFYYDYTDKQLRTKVLDPIFGFLDRLENVPETEVYGLEADATAQLTERLRISAAFTYLQSEVKQYQGASFTSEAVSDGNGSLVLATGEEDFSGDPIPFTPELTYMIDLEYTAPLALGEEWFVGLNLNGQSESDAAFGGSRLSYTQDQLDAGAKSTTPRFNEMEGYRVVNTRLGYRSADGQWRVTLWGKNILDEYYTTNVIASSDTSARFVGRPRTFGLSLGYTF</sequence>
<dbReference type="InterPro" id="IPR000531">
    <property type="entry name" value="Beta-barrel_TonB"/>
</dbReference>
<dbReference type="EMBL" id="JAAWWK010000005">
    <property type="protein sequence ID" value="NKI18736.1"/>
    <property type="molecule type" value="Genomic_DNA"/>
</dbReference>
<evidence type="ECO:0000256" key="14">
    <source>
        <dbReference type="RuleBase" id="RU003357"/>
    </source>
</evidence>
<dbReference type="SUPFAM" id="SSF56935">
    <property type="entry name" value="Porins"/>
    <property type="match status" value="1"/>
</dbReference>
<reference evidence="18 19" key="1">
    <citation type="submission" date="2020-04" db="EMBL/GenBank/DDBJ databases">
        <authorList>
            <person name="Yoon J."/>
        </authorList>
    </citation>
    <scope>NUCLEOTIDE SEQUENCE [LARGE SCALE GENOMIC DNA]</scope>
    <source>
        <strain evidence="18 19">KMU-166</strain>
    </source>
</reference>
<dbReference type="InterPro" id="IPR039426">
    <property type="entry name" value="TonB-dep_rcpt-like"/>
</dbReference>
<keyword evidence="11 12" id="KW-0998">Cell outer membrane</keyword>
<comment type="similarity">
    <text evidence="12 14">Belongs to the TonB-dependent receptor family.</text>
</comment>
<keyword evidence="5 12" id="KW-0812">Transmembrane</keyword>
<evidence type="ECO:0000256" key="5">
    <source>
        <dbReference type="ARBA" id="ARBA00022692"/>
    </source>
</evidence>
<proteinExistence type="inferred from homology"/>
<evidence type="ECO:0000256" key="3">
    <source>
        <dbReference type="ARBA" id="ARBA00022452"/>
    </source>
</evidence>
<dbReference type="Proteomes" id="UP000765845">
    <property type="component" value="Unassembled WGS sequence"/>
</dbReference>
<dbReference type="Gene3D" id="2.40.170.20">
    <property type="entry name" value="TonB-dependent receptor, beta-barrel domain"/>
    <property type="match status" value="1"/>
</dbReference>
<evidence type="ECO:0000259" key="17">
    <source>
        <dbReference type="Pfam" id="PF07715"/>
    </source>
</evidence>
<keyword evidence="6 15" id="KW-0732">Signal</keyword>
<feature type="domain" description="TonB-dependent receptor plug" evidence="17">
    <location>
        <begin position="45"/>
        <end position="151"/>
    </location>
</feature>
<keyword evidence="9 14" id="KW-0798">TonB box</keyword>
<dbReference type="InterPro" id="IPR036942">
    <property type="entry name" value="Beta-barrel_TonB_sf"/>
</dbReference>
<dbReference type="Pfam" id="PF00593">
    <property type="entry name" value="TonB_dep_Rec_b-barrel"/>
    <property type="match status" value="1"/>
</dbReference>
<keyword evidence="2 12" id="KW-0813">Transport</keyword>
<name>A0ABX1GIK1_9GAMM</name>
<comment type="subcellular location">
    <subcellularLocation>
        <location evidence="1 12">Cell outer membrane</location>
        <topology evidence="1 12">Multi-pass membrane protein</topology>
    </subcellularLocation>
</comment>
<evidence type="ECO:0000256" key="2">
    <source>
        <dbReference type="ARBA" id="ARBA00022448"/>
    </source>
</evidence>
<dbReference type="PROSITE" id="PS01156">
    <property type="entry name" value="TONB_DEPENDENT_REC_2"/>
    <property type="match status" value="1"/>
</dbReference>
<comment type="caution">
    <text evidence="18">The sequence shown here is derived from an EMBL/GenBank/DDBJ whole genome shotgun (WGS) entry which is preliminary data.</text>
</comment>
<organism evidence="18 19">
    <name type="scientific">Spongiibacter thalassae</name>
    <dbReference type="NCBI Taxonomy" id="2721624"/>
    <lineage>
        <taxon>Bacteria</taxon>
        <taxon>Pseudomonadati</taxon>
        <taxon>Pseudomonadota</taxon>
        <taxon>Gammaproteobacteria</taxon>
        <taxon>Cellvibrionales</taxon>
        <taxon>Spongiibacteraceae</taxon>
        <taxon>Spongiibacter</taxon>
    </lineage>
</organism>
<keyword evidence="8" id="KW-0406">Ion transport</keyword>
<protein>
    <submittedName>
        <fullName evidence="18">TonB-dependent receptor</fullName>
    </submittedName>
</protein>
<dbReference type="PANTHER" id="PTHR32552">
    <property type="entry name" value="FERRICHROME IRON RECEPTOR-RELATED"/>
    <property type="match status" value="1"/>
</dbReference>
<dbReference type="PANTHER" id="PTHR32552:SF81">
    <property type="entry name" value="TONB-DEPENDENT OUTER MEMBRANE RECEPTOR"/>
    <property type="match status" value="1"/>
</dbReference>
<feature type="signal peptide" evidence="15">
    <location>
        <begin position="1"/>
        <end position="26"/>
    </location>
</feature>
<evidence type="ECO:0000256" key="15">
    <source>
        <dbReference type="SAM" id="SignalP"/>
    </source>
</evidence>
<evidence type="ECO:0000256" key="6">
    <source>
        <dbReference type="ARBA" id="ARBA00022729"/>
    </source>
</evidence>
<evidence type="ECO:0000256" key="1">
    <source>
        <dbReference type="ARBA" id="ARBA00004571"/>
    </source>
</evidence>
<evidence type="ECO:0000256" key="10">
    <source>
        <dbReference type="ARBA" id="ARBA00023136"/>
    </source>
</evidence>
<keyword evidence="10 12" id="KW-0472">Membrane</keyword>
<keyword evidence="3 12" id="KW-1134">Transmembrane beta strand</keyword>
<feature type="short sequence motif" description="TonB C-terminal box" evidence="13">
    <location>
        <begin position="793"/>
        <end position="810"/>
    </location>
</feature>
<evidence type="ECO:0000256" key="8">
    <source>
        <dbReference type="ARBA" id="ARBA00023065"/>
    </source>
</evidence>
<evidence type="ECO:0000256" key="13">
    <source>
        <dbReference type="PROSITE-ProRule" id="PRU10144"/>
    </source>
</evidence>
<evidence type="ECO:0000256" key="11">
    <source>
        <dbReference type="ARBA" id="ARBA00023237"/>
    </source>
</evidence>
<evidence type="ECO:0000256" key="9">
    <source>
        <dbReference type="ARBA" id="ARBA00023077"/>
    </source>
</evidence>
<evidence type="ECO:0000256" key="4">
    <source>
        <dbReference type="ARBA" id="ARBA00022496"/>
    </source>
</evidence>
<feature type="domain" description="TonB-dependent receptor-like beta-barrel" evidence="16">
    <location>
        <begin position="274"/>
        <end position="776"/>
    </location>
</feature>